<keyword evidence="1" id="KW-1133">Transmembrane helix</keyword>
<keyword evidence="4" id="KW-1185">Reference proteome</keyword>
<sequence>MVVTTIFLGICILHLSVYCNASKSRGAGDFVDSVTCHAKGINIVLKSKLPLPRNGMWKLEVEGYPYCPGATKQDVGGGYAFTLLFADKDLCGTEPKSWFVSVSSLFRTAPYLLTLHLQTPSWVSLAEVTLLLKDSNESIIADSISCLYNTRFGTSLLTFKGEIMSCFNEKNSVVRTILPKMDRNQEGTVYEMPFSAFYFTNYSKNLFVHCTLLACVGEQNLCDPQANCFGTSRRKRRNIVETEGHFSERFGDHESVDGAKSFVITKYVVIEDGHRGLTPDASSDSKALEKLFANGTVCLHPAHFASLLSSLVACIVVLLIIVSCMAGKLARKHKFWCRYEDSLHYAMLNTCCPTPAYQASPAAVTTKF</sequence>
<organism evidence="5">
    <name type="scientific">Soboliphyme baturini</name>
    <dbReference type="NCBI Taxonomy" id="241478"/>
    <lineage>
        <taxon>Eukaryota</taxon>
        <taxon>Metazoa</taxon>
        <taxon>Ecdysozoa</taxon>
        <taxon>Nematoda</taxon>
        <taxon>Enoplea</taxon>
        <taxon>Dorylaimia</taxon>
        <taxon>Dioctophymatida</taxon>
        <taxon>Dioctophymatoidea</taxon>
        <taxon>Soboliphymatidae</taxon>
        <taxon>Soboliphyme</taxon>
    </lineage>
</organism>
<dbReference type="EMBL" id="UZAM01007082">
    <property type="protein sequence ID" value="VDO96492.1"/>
    <property type="molecule type" value="Genomic_DNA"/>
</dbReference>
<keyword evidence="2" id="KW-0732">Signal</keyword>
<keyword evidence="1" id="KW-0472">Membrane</keyword>
<reference evidence="5" key="1">
    <citation type="submission" date="2016-06" db="UniProtKB">
        <authorList>
            <consortium name="WormBaseParasite"/>
        </authorList>
    </citation>
    <scope>IDENTIFICATION</scope>
</reference>
<dbReference type="OrthoDB" id="6139674at2759"/>
<accession>A0A183IEP7</accession>
<feature type="signal peptide" evidence="2">
    <location>
        <begin position="1"/>
        <end position="21"/>
    </location>
</feature>
<name>A0A183IEP7_9BILA</name>
<gene>
    <name evidence="3" type="ORF">SBAD_LOCUS2091</name>
</gene>
<feature type="chain" id="PRO_5043139992" evidence="2">
    <location>
        <begin position="22"/>
        <end position="368"/>
    </location>
</feature>
<dbReference type="AlphaFoldDB" id="A0A183IEP7"/>
<keyword evidence="1" id="KW-0812">Transmembrane</keyword>
<evidence type="ECO:0000313" key="3">
    <source>
        <dbReference type="EMBL" id="VDO96492.1"/>
    </source>
</evidence>
<reference evidence="3 4" key="2">
    <citation type="submission" date="2018-11" db="EMBL/GenBank/DDBJ databases">
        <authorList>
            <consortium name="Pathogen Informatics"/>
        </authorList>
    </citation>
    <scope>NUCLEOTIDE SEQUENCE [LARGE SCALE GENOMIC DNA]</scope>
</reference>
<evidence type="ECO:0000313" key="4">
    <source>
        <dbReference type="Proteomes" id="UP000270296"/>
    </source>
</evidence>
<feature type="transmembrane region" description="Helical" evidence="1">
    <location>
        <begin position="304"/>
        <end position="326"/>
    </location>
</feature>
<protein>
    <submittedName>
        <fullName evidence="5">ZP domain-containing protein</fullName>
    </submittedName>
</protein>
<proteinExistence type="predicted"/>
<evidence type="ECO:0000256" key="1">
    <source>
        <dbReference type="SAM" id="Phobius"/>
    </source>
</evidence>
<evidence type="ECO:0000256" key="2">
    <source>
        <dbReference type="SAM" id="SignalP"/>
    </source>
</evidence>
<evidence type="ECO:0000313" key="5">
    <source>
        <dbReference type="WBParaSite" id="SBAD_0000219401-mRNA-1"/>
    </source>
</evidence>
<dbReference type="Proteomes" id="UP000270296">
    <property type="component" value="Unassembled WGS sequence"/>
</dbReference>
<dbReference type="WBParaSite" id="SBAD_0000219401-mRNA-1">
    <property type="protein sequence ID" value="SBAD_0000219401-mRNA-1"/>
    <property type="gene ID" value="SBAD_0000219401"/>
</dbReference>
<dbReference type="Gene3D" id="2.60.40.4100">
    <property type="entry name" value="Zona pellucida, ZP-C domain"/>
    <property type="match status" value="1"/>
</dbReference>
<dbReference type="InterPro" id="IPR042235">
    <property type="entry name" value="ZP-C_dom"/>
</dbReference>